<evidence type="ECO:0000256" key="6">
    <source>
        <dbReference type="ARBA" id="ARBA00023136"/>
    </source>
</evidence>
<evidence type="ECO:0000313" key="10">
    <source>
        <dbReference type="Proteomes" id="UP000703893"/>
    </source>
</evidence>
<keyword evidence="6 7" id="KW-0472">Membrane</keyword>
<dbReference type="Gene3D" id="1.10.3720.10">
    <property type="entry name" value="MetI-like"/>
    <property type="match status" value="1"/>
</dbReference>
<keyword evidence="2 7" id="KW-0813">Transport</keyword>
<protein>
    <submittedName>
        <fullName evidence="9">ABC transporter permease</fullName>
    </submittedName>
</protein>
<dbReference type="PANTHER" id="PTHR43386">
    <property type="entry name" value="OLIGOPEPTIDE TRANSPORT SYSTEM PERMEASE PROTEIN APPC"/>
    <property type="match status" value="1"/>
</dbReference>
<keyword evidence="3" id="KW-1003">Cell membrane</keyword>
<organism evidence="9 10">
    <name type="scientific">Candidatus Tanganyikabacteria bacterium</name>
    <dbReference type="NCBI Taxonomy" id="2961651"/>
    <lineage>
        <taxon>Bacteria</taxon>
        <taxon>Bacillati</taxon>
        <taxon>Candidatus Sericytochromatia</taxon>
        <taxon>Candidatus Tanganyikabacteria</taxon>
    </lineage>
</organism>
<evidence type="ECO:0000256" key="4">
    <source>
        <dbReference type="ARBA" id="ARBA00022692"/>
    </source>
</evidence>
<evidence type="ECO:0000256" key="2">
    <source>
        <dbReference type="ARBA" id="ARBA00022448"/>
    </source>
</evidence>
<gene>
    <name evidence="9" type="ORF">FJZ00_04440</name>
</gene>
<reference evidence="9 10" key="1">
    <citation type="submission" date="2019-03" db="EMBL/GenBank/DDBJ databases">
        <title>Lake Tanganyika Metagenome-Assembled Genomes (MAGs).</title>
        <authorList>
            <person name="Tran P."/>
        </authorList>
    </citation>
    <scope>NUCLEOTIDE SEQUENCE [LARGE SCALE GENOMIC DNA]</scope>
    <source>
        <strain evidence="9">K_DeepCast_65m_m2_236</strain>
    </source>
</reference>
<feature type="transmembrane region" description="Helical" evidence="7">
    <location>
        <begin position="64"/>
        <end position="83"/>
    </location>
</feature>
<feature type="domain" description="ABC transmembrane type-1" evidence="8">
    <location>
        <begin position="28"/>
        <end position="229"/>
    </location>
</feature>
<dbReference type="PROSITE" id="PS50928">
    <property type="entry name" value="ABC_TM1"/>
    <property type="match status" value="1"/>
</dbReference>
<name>A0A937X4V3_9BACT</name>
<comment type="subcellular location">
    <subcellularLocation>
        <location evidence="1 7">Cell membrane</location>
        <topology evidence="1 7">Multi-pass membrane protein</topology>
    </subcellularLocation>
</comment>
<dbReference type="GO" id="GO:0055085">
    <property type="term" value="P:transmembrane transport"/>
    <property type="evidence" value="ECO:0007669"/>
    <property type="project" value="InterPro"/>
</dbReference>
<evidence type="ECO:0000256" key="7">
    <source>
        <dbReference type="RuleBase" id="RU363032"/>
    </source>
</evidence>
<dbReference type="AlphaFoldDB" id="A0A937X4V3"/>
<proteinExistence type="inferred from homology"/>
<sequence>NQFTPSLGHPLGTDELGQDVLARLLYAGRISLFVGLTAAFLGVVFGSIIGSIAGFYGKVVDTSLMRFTDMVLCVPLLMLLMVLSSFTRGMTIVPFLPADLQQLVVLVLIIGLTSWMGVARLVRGEFLSLRAQEFAEASRAMGGKDFWIITRHLLPNAMAPIFVAATLGVGEAIILESALSFLGFGVQPPVPTWGNMLTNAQQYMISTPWLAVYPGMMIFMTVVSINFIGDGLRDALDPKLKH</sequence>
<evidence type="ECO:0000256" key="3">
    <source>
        <dbReference type="ARBA" id="ARBA00022475"/>
    </source>
</evidence>
<dbReference type="InterPro" id="IPR000515">
    <property type="entry name" value="MetI-like"/>
</dbReference>
<feature type="transmembrane region" description="Helical" evidence="7">
    <location>
        <begin position="206"/>
        <end position="229"/>
    </location>
</feature>
<dbReference type="GO" id="GO:0005886">
    <property type="term" value="C:plasma membrane"/>
    <property type="evidence" value="ECO:0007669"/>
    <property type="project" value="UniProtKB-SubCell"/>
</dbReference>
<dbReference type="CDD" id="cd06261">
    <property type="entry name" value="TM_PBP2"/>
    <property type="match status" value="1"/>
</dbReference>
<feature type="transmembrane region" description="Helical" evidence="7">
    <location>
        <begin position="161"/>
        <end position="186"/>
    </location>
</feature>
<dbReference type="PANTHER" id="PTHR43386:SF23">
    <property type="entry name" value="ABC TRANSPORTER"/>
    <property type="match status" value="1"/>
</dbReference>
<accession>A0A937X4V3</accession>
<dbReference type="InterPro" id="IPR050366">
    <property type="entry name" value="BP-dependent_transpt_permease"/>
</dbReference>
<evidence type="ECO:0000256" key="5">
    <source>
        <dbReference type="ARBA" id="ARBA00022989"/>
    </source>
</evidence>
<dbReference type="InterPro" id="IPR035906">
    <property type="entry name" value="MetI-like_sf"/>
</dbReference>
<keyword evidence="5 7" id="KW-1133">Transmembrane helix</keyword>
<comment type="similarity">
    <text evidence="7">Belongs to the binding-protein-dependent transport system permease family.</text>
</comment>
<feature type="transmembrane region" description="Helical" evidence="7">
    <location>
        <begin position="103"/>
        <end position="122"/>
    </location>
</feature>
<dbReference type="SUPFAM" id="SSF161098">
    <property type="entry name" value="MetI-like"/>
    <property type="match status" value="1"/>
</dbReference>
<evidence type="ECO:0000256" key="1">
    <source>
        <dbReference type="ARBA" id="ARBA00004651"/>
    </source>
</evidence>
<keyword evidence="4 7" id="KW-0812">Transmembrane</keyword>
<comment type="caution">
    <text evidence="9">The sequence shown here is derived from an EMBL/GenBank/DDBJ whole genome shotgun (WGS) entry which is preliminary data.</text>
</comment>
<dbReference type="Proteomes" id="UP000703893">
    <property type="component" value="Unassembled WGS sequence"/>
</dbReference>
<dbReference type="Pfam" id="PF00528">
    <property type="entry name" value="BPD_transp_1"/>
    <property type="match status" value="1"/>
</dbReference>
<dbReference type="EMBL" id="VGJX01000195">
    <property type="protein sequence ID" value="MBM3274375.1"/>
    <property type="molecule type" value="Genomic_DNA"/>
</dbReference>
<feature type="transmembrane region" description="Helical" evidence="7">
    <location>
        <begin position="30"/>
        <end position="57"/>
    </location>
</feature>
<feature type="non-terminal residue" evidence="9">
    <location>
        <position position="1"/>
    </location>
</feature>
<evidence type="ECO:0000313" key="9">
    <source>
        <dbReference type="EMBL" id="MBM3274375.1"/>
    </source>
</evidence>
<evidence type="ECO:0000259" key="8">
    <source>
        <dbReference type="PROSITE" id="PS50928"/>
    </source>
</evidence>